<dbReference type="AlphaFoldDB" id="A0A0F8ZRQ8"/>
<accession>A0A0F8ZRQ8</accession>
<gene>
    <name evidence="1" type="ORF">LCGC14_2740440</name>
</gene>
<proteinExistence type="predicted"/>
<protein>
    <submittedName>
        <fullName evidence="1">Uncharacterized protein</fullName>
    </submittedName>
</protein>
<dbReference type="EMBL" id="LAZR01049837">
    <property type="protein sequence ID" value="KKK88705.1"/>
    <property type="molecule type" value="Genomic_DNA"/>
</dbReference>
<evidence type="ECO:0000313" key="1">
    <source>
        <dbReference type="EMBL" id="KKK88705.1"/>
    </source>
</evidence>
<name>A0A0F8ZRQ8_9ZZZZ</name>
<comment type="caution">
    <text evidence="1">The sequence shown here is derived from an EMBL/GenBank/DDBJ whole genome shotgun (WGS) entry which is preliminary data.</text>
</comment>
<organism evidence="1">
    <name type="scientific">marine sediment metagenome</name>
    <dbReference type="NCBI Taxonomy" id="412755"/>
    <lineage>
        <taxon>unclassified sequences</taxon>
        <taxon>metagenomes</taxon>
        <taxon>ecological metagenomes</taxon>
    </lineage>
</organism>
<sequence>MSKYCSYCGDEIEDAEDMYEIMDRNGLIARLCRFCWVVEKPFLPGEESSEWFEPVLEGRELNDYE</sequence>
<reference evidence="1" key="1">
    <citation type="journal article" date="2015" name="Nature">
        <title>Complex archaea that bridge the gap between prokaryotes and eukaryotes.</title>
        <authorList>
            <person name="Spang A."/>
            <person name="Saw J.H."/>
            <person name="Jorgensen S.L."/>
            <person name="Zaremba-Niedzwiedzka K."/>
            <person name="Martijn J."/>
            <person name="Lind A.E."/>
            <person name="van Eijk R."/>
            <person name="Schleper C."/>
            <person name="Guy L."/>
            <person name="Ettema T.J."/>
        </authorList>
    </citation>
    <scope>NUCLEOTIDE SEQUENCE</scope>
</reference>